<evidence type="ECO:0000313" key="3">
    <source>
        <dbReference type="Proteomes" id="UP000537775"/>
    </source>
</evidence>
<name>A0A7X0KUE1_9MICO</name>
<dbReference type="AlphaFoldDB" id="A0A7X0KUE1"/>
<proteinExistence type="predicted"/>
<evidence type="ECO:0000259" key="1">
    <source>
        <dbReference type="Pfam" id="PF01738"/>
    </source>
</evidence>
<dbReference type="Gene3D" id="3.40.50.1820">
    <property type="entry name" value="alpha/beta hydrolase"/>
    <property type="match status" value="1"/>
</dbReference>
<reference evidence="2 3" key="1">
    <citation type="submission" date="2020-08" db="EMBL/GenBank/DDBJ databases">
        <title>Sequencing the genomes of 1000 actinobacteria strains.</title>
        <authorList>
            <person name="Klenk H.-P."/>
        </authorList>
    </citation>
    <scope>NUCLEOTIDE SEQUENCE [LARGE SCALE GENOMIC DNA]</scope>
    <source>
        <strain evidence="2 3">DSM 12511</strain>
    </source>
</reference>
<gene>
    <name evidence="2" type="ORF">HD594_001394</name>
</gene>
<dbReference type="SUPFAM" id="SSF53474">
    <property type="entry name" value="alpha/beta-Hydrolases"/>
    <property type="match status" value="1"/>
</dbReference>
<comment type="caution">
    <text evidence="2">The sequence shown here is derived from an EMBL/GenBank/DDBJ whole genome shotgun (WGS) entry which is preliminary data.</text>
</comment>
<dbReference type="GO" id="GO:0016787">
    <property type="term" value="F:hydrolase activity"/>
    <property type="evidence" value="ECO:0007669"/>
    <property type="project" value="UniProtKB-KW"/>
</dbReference>
<dbReference type="Proteomes" id="UP000537775">
    <property type="component" value="Unassembled WGS sequence"/>
</dbReference>
<dbReference type="InterPro" id="IPR029058">
    <property type="entry name" value="AB_hydrolase_fold"/>
</dbReference>
<sequence length="252" mass="27451">MTDSPTDRLWCPEGWRRDIFEHDGRTHVFYEAEHEKHPPSRPAVLLLHELPGIDRHLERLANTLSADFRVFVPSILGRDGDPGFIGSAREVCVRREVHMFGSGAASRSTGWLKAFAAQHLAPQGRYGVIGMCFSGGYALALAVDEAVAAAVVAQHAAPLFPVGGLGLSQDDRDALEEHPDLRVRAYRFGCDAMAPASKAAAAKKLLKDRIVVTTLAKPRWRSHSTLTGPDASDRAIAEVREFLAERLGDGPA</sequence>
<dbReference type="RefSeq" id="WP_184750256.1">
    <property type="nucleotide sequence ID" value="NZ_BAAAJR010000010.1"/>
</dbReference>
<dbReference type="Pfam" id="PF01738">
    <property type="entry name" value="DLH"/>
    <property type="match status" value="1"/>
</dbReference>
<feature type="domain" description="Dienelactone hydrolase" evidence="1">
    <location>
        <begin position="38"/>
        <end position="156"/>
    </location>
</feature>
<protein>
    <submittedName>
        <fullName evidence="2">Dienelactone hydrolase</fullName>
    </submittedName>
</protein>
<keyword evidence="3" id="KW-1185">Reference proteome</keyword>
<accession>A0A7X0KUE1</accession>
<keyword evidence="2" id="KW-0378">Hydrolase</keyword>
<evidence type="ECO:0000313" key="2">
    <source>
        <dbReference type="EMBL" id="MBB6391081.1"/>
    </source>
</evidence>
<dbReference type="InterPro" id="IPR002925">
    <property type="entry name" value="Dienelactn_hydro"/>
</dbReference>
<dbReference type="EMBL" id="JACHML010000001">
    <property type="protein sequence ID" value="MBB6391081.1"/>
    <property type="molecule type" value="Genomic_DNA"/>
</dbReference>
<organism evidence="2 3">
    <name type="scientific">Microbacterium thalassium</name>
    <dbReference type="NCBI Taxonomy" id="362649"/>
    <lineage>
        <taxon>Bacteria</taxon>
        <taxon>Bacillati</taxon>
        <taxon>Actinomycetota</taxon>
        <taxon>Actinomycetes</taxon>
        <taxon>Micrococcales</taxon>
        <taxon>Microbacteriaceae</taxon>
        <taxon>Microbacterium</taxon>
    </lineage>
</organism>